<dbReference type="PANTHER" id="PTHR21015">
    <property type="entry name" value="UDP-N-ACETYLGLUCOSAMINE--N-ACETYLMURAMYL-(PENTAPEPTIDE) PYROPHOSPHORYL-UNDECAPRENOL N-ACETYLGLUCOSAMINE TRANSFERASE 1"/>
    <property type="match status" value="1"/>
</dbReference>
<protein>
    <submittedName>
        <fullName evidence="2">Glycosyltransferase</fullName>
    </submittedName>
</protein>
<reference evidence="2 3" key="1">
    <citation type="journal article" date="2019" name="Int. J. Syst. Evol. Microbiol.">
        <title>The Global Catalogue of Microorganisms (GCM) 10K type strain sequencing project: providing services to taxonomists for standard genome sequencing and annotation.</title>
        <authorList>
            <consortium name="The Broad Institute Genomics Platform"/>
            <consortium name="The Broad Institute Genome Sequencing Center for Infectious Disease"/>
            <person name="Wu L."/>
            <person name="Ma J."/>
        </authorList>
    </citation>
    <scope>NUCLEOTIDE SEQUENCE [LARGE SCALE GENOMIC DNA]</scope>
    <source>
        <strain evidence="2 3">DT85</strain>
    </source>
</reference>
<evidence type="ECO:0000313" key="3">
    <source>
        <dbReference type="Proteomes" id="UP001596398"/>
    </source>
</evidence>
<comment type="similarity">
    <text evidence="1">Belongs to the glycosyltransferase 28 family.</text>
</comment>
<sequence>MQRTVAVAYYPEGAGHATRMTAIAQALERRGAAVRLAGGGDGSRFVALNGYDEFEPTPVDYIDTYQGDAPHRVLTESLPATAARIRDYVGWLRRIDPDALVTDDMFAAMAAARVGTPLYVLKHDLPPLYDDPVERAGAAVHTRFQRSAARAFFFPTVRPDADIAPDDVTRVPPVALPGDDDPDRAPDVVCVPSHFSSFDRVADRLSRDGRDVVNVGADDWEPVPSLLPYLRAADLVVCSGYSTIMDAAVAGTPCVVRPATDEQRAVADWLDGTAGFAVADDALDVLDAADDPPVSPEFENGGREIAARVLADLAGRASDAADLPTDDGAGGWRRRLAGLNARTLL</sequence>
<proteinExistence type="inferred from homology"/>
<dbReference type="Proteomes" id="UP001596398">
    <property type="component" value="Unassembled WGS sequence"/>
</dbReference>
<gene>
    <name evidence="2" type="ORF">ACFQJ4_08115</name>
</gene>
<name>A0ABD5ZNW7_9EURY</name>
<dbReference type="Gene3D" id="3.40.50.2000">
    <property type="entry name" value="Glycogen Phosphorylase B"/>
    <property type="match status" value="2"/>
</dbReference>
<comment type="caution">
    <text evidence="2">The sequence shown here is derived from an EMBL/GenBank/DDBJ whole genome shotgun (WGS) entry which is preliminary data.</text>
</comment>
<dbReference type="SUPFAM" id="SSF53756">
    <property type="entry name" value="UDP-Glycosyltransferase/glycogen phosphorylase"/>
    <property type="match status" value="1"/>
</dbReference>
<evidence type="ECO:0000313" key="2">
    <source>
        <dbReference type="EMBL" id="MFC7235276.1"/>
    </source>
</evidence>
<evidence type="ECO:0000256" key="1">
    <source>
        <dbReference type="ARBA" id="ARBA00006962"/>
    </source>
</evidence>
<accession>A0ABD5ZNW7</accession>
<dbReference type="PANTHER" id="PTHR21015:SF22">
    <property type="entry name" value="GLYCOSYLTRANSFERASE"/>
    <property type="match status" value="1"/>
</dbReference>
<organism evidence="2 3">
    <name type="scientific">Halosegnis marinus</name>
    <dbReference type="NCBI Taxonomy" id="3034023"/>
    <lineage>
        <taxon>Archaea</taxon>
        <taxon>Methanobacteriati</taxon>
        <taxon>Methanobacteriota</taxon>
        <taxon>Stenosarchaea group</taxon>
        <taxon>Halobacteria</taxon>
        <taxon>Halobacteriales</taxon>
        <taxon>Natronomonadaceae</taxon>
        <taxon>Halosegnis</taxon>
    </lineage>
</organism>
<dbReference type="AlphaFoldDB" id="A0ABD5ZNW7"/>
<dbReference type="GeneID" id="79266966"/>
<dbReference type="EMBL" id="JBHTAP010000001">
    <property type="protein sequence ID" value="MFC7235276.1"/>
    <property type="molecule type" value="Genomic_DNA"/>
</dbReference>
<keyword evidence="3" id="KW-1185">Reference proteome</keyword>
<dbReference type="RefSeq" id="WP_276233406.1">
    <property type="nucleotide sequence ID" value="NZ_CP119802.1"/>
</dbReference>